<protein>
    <submittedName>
        <fullName evidence="1">Uncharacterized protein</fullName>
    </submittedName>
</protein>
<organism evidence="1 2">
    <name type="scientific">Mycolicibacterium parafortuitum</name>
    <name type="common">Mycobacterium parafortuitum</name>
    <dbReference type="NCBI Taxonomy" id="39692"/>
    <lineage>
        <taxon>Bacteria</taxon>
        <taxon>Bacillati</taxon>
        <taxon>Actinomycetota</taxon>
        <taxon>Actinomycetes</taxon>
        <taxon>Mycobacteriales</taxon>
        <taxon>Mycobacteriaceae</taxon>
        <taxon>Mycolicibacterium</taxon>
    </lineage>
</organism>
<accession>A0A7I7TXZ8</accession>
<dbReference type="EMBL" id="AP022598">
    <property type="protein sequence ID" value="BBY73425.1"/>
    <property type="molecule type" value="Genomic_DNA"/>
</dbReference>
<evidence type="ECO:0000313" key="2">
    <source>
        <dbReference type="Proteomes" id="UP000466554"/>
    </source>
</evidence>
<proteinExistence type="predicted"/>
<dbReference type="AlphaFoldDB" id="A0A7I7TXZ8"/>
<sequence length="64" mass="6865">MPGAGVHRIAELAQPVDVTAHAAGRDPEAFGEFLTAPHPAGLQQAEKLQDAARRFGHNRSLPHF</sequence>
<evidence type="ECO:0000313" key="1">
    <source>
        <dbReference type="EMBL" id="BBY73425.1"/>
    </source>
</evidence>
<reference evidence="1 2" key="1">
    <citation type="journal article" date="2019" name="Emerg. Microbes Infect.">
        <title>Comprehensive subspecies identification of 175 nontuberculous mycobacteria species based on 7547 genomic profiles.</title>
        <authorList>
            <person name="Matsumoto Y."/>
            <person name="Kinjo T."/>
            <person name="Motooka D."/>
            <person name="Nabeya D."/>
            <person name="Jung N."/>
            <person name="Uechi K."/>
            <person name="Horii T."/>
            <person name="Iida T."/>
            <person name="Fujita J."/>
            <person name="Nakamura S."/>
        </authorList>
    </citation>
    <scope>NUCLEOTIDE SEQUENCE [LARGE SCALE GENOMIC DNA]</scope>
    <source>
        <strain evidence="1 2">JCM 6367</strain>
    </source>
</reference>
<name>A0A7I7TXZ8_MYCPF</name>
<dbReference type="Proteomes" id="UP000466554">
    <property type="component" value="Chromosome"/>
</dbReference>
<gene>
    <name evidence="1" type="ORF">MPRF_03240</name>
</gene>